<organism evidence="1 2">
    <name type="scientific">Eschrichtius robustus</name>
    <name type="common">California gray whale</name>
    <name type="synonym">Eschrichtius gibbosus</name>
    <dbReference type="NCBI Taxonomy" id="9764"/>
    <lineage>
        <taxon>Eukaryota</taxon>
        <taxon>Metazoa</taxon>
        <taxon>Chordata</taxon>
        <taxon>Craniata</taxon>
        <taxon>Vertebrata</taxon>
        <taxon>Euteleostomi</taxon>
        <taxon>Mammalia</taxon>
        <taxon>Eutheria</taxon>
        <taxon>Laurasiatheria</taxon>
        <taxon>Artiodactyla</taxon>
        <taxon>Whippomorpha</taxon>
        <taxon>Cetacea</taxon>
        <taxon>Mysticeti</taxon>
        <taxon>Eschrichtiidae</taxon>
        <taxon>Eschrichtius</taxon>
    </lineage>
</organism>
<proteinExistence type="predicted"/>
<dbReference type="AlphaFoldDB" id="A0AB34G965"/>
<sequence length="112" mass="12168">MQGTQVRALVREDPTCRGATKPVLWSLEMGHRISEEPFEQSDYFPAAPYCSSGSLITGIDRVSEFQGYPHASEMTLGPSSASAYLLRGIPTNSRVATGHPIALLCPTVDTHF</sequence>
<protein>
    <submittedName>
        <fullName evidence="1">Uncharacterized protein</fullName>
    </submittedName>
</protein>
<evidence type="ECO:0000313" key="2">
    <source>
        <dbReference type="Proteomes" id="UP001159641"/>
    </source>
</evidence>
<evidence type="ECO:0000313" key="1">
    <source>
        <dbReference type="EMBL" id="KAJ8775748.1"/>
    </source>
</evidence>
<accession>A0AB34G965</accession>
<dbReference type="Proteomes" id="UP001159641">
    <property type="component" value="Unassembled WGS sequence"/>
</dbReference>
<reference evidence="1 2" key="1">
    <citation type="submission" date="2022-11" db="EMBL/GenBank/DDBJ databases">
        <title>Whole genome sequence of Eschrichtius robustus ER-17-0199.</title>
        <authorList>
            <person name="Bruniche-Olsen A."/>
            <person name="Black A.N."/>
            <person name="Fields C.J."/>
            <person name="Walden K."/>
            <person name="Dewoody J.A."/>
        </authorList>
    </citation>
    <scope>NUCLEOTIDE SEQUENCE [LARGE SCALE GENOMIC DNA]</scope>
    <source>
        <strain evidence="1">ER-17-0199</strain>
        <tissue evidence="1">Blubber</tissue>
    </source>
</reference>
<keyword evidence="2" id="KW-1185">Reference proteome</keyword>
<name>A0AB34G965_ESCRO</name>
<dbReference type="EMBL" id="JAIQCJ010002574">
    <property type="protein sequence ID" value="KAJ8775748.1"/>
    <property type="molecule type" value="Genomic_DNA"/>
</dbReference>
<comment type="caution">
    <text evidence="1">The sequence shown here is derived from an EMBL/GenBank/DDBJ whole genome shotgun (WGS) entry which is preliminary data.</text>
</comment>
<gene>
    <name evidence="1" type="ORF">J1605_016146</name>
</gene>